<sequence>MPDILEDSFRKLIDRIDEDGDFDADGIAELRSIFFAGAQAVIAVVETAESDEMAAAAVEAIDREIDAHLAELAREFPETLQ</sequence>
<evidence type="ECO:0000313" key="1">
    <source>
        <dbReference type="EMBL" id="TCN30298.1"/>
    </source>
</evidence>
<dbReference type="EMBL" id="SLVU01000008">
    <property type="protein sequence ID" value="TCN30298.1"/>
    <property type="molecule type" value="Genomic_DNA"/>
</dbReference>
<comment type="caution">
    <text evidence="1">The sequence shown here is derived from an EMBL/GenBank/DDBJ whole genome shotgun (WGS) entry which is preliminary data.</text>
</comment>
<reference evidence="1 2" key="1">
    <citation type="submission" date="2019-03" db="EMBL/GenBank/DDBJ databases">
        <title>Genomic Encyclopedia of Type Strains, Phase IV (KMG-V): Genome sequencing to study the core and pangenomes of soil and plant-associated prokaryotes.</title>
        <authorList>
            <person name="Whitman W."/>
        </authorList>
    </citation>
    <scope>NUCLEOTIDE SEQUENCE [LARGE SCALE GENOMIC DNA]</scope>
    <source>
        <strain evidence="1 2">23C40</strain>
    </source>
</reference>
<dbReference type="RefSeq" id="WP_132075794.1">
    <property type="nucleotide sequence ID" value="NZ_SLVU01000008.1"/>
</dbReference>
<protein>
    <submittedName>
        <fullName evidence="1">Uncharacterized protein</fullName>
    </submittedName>
</protein>
<name>A0A4R2BRH0_9HYPH</name>
<proteinExistence type="predicted"/>
<gene>
    <name evidence="1" type="ORF">EV184_108172</name>
</gene>
<accession>A0A4R2BRH0</accession>
<organism evidence="1 2">
    <name type="scientific">Sinorhizobium americanum</name>
    <dbReference type="NCBI Taxonomy" id="194963"/>
    <lineage>
        <taxon>Bacteria</taxon>
        <taxon>Pseudomonadati</taxon>
        <taxon>Pseudomonadota</taxon>
        <taxon>Alphaproteobacteria</taxon>
        <taxon>Hyphomicrobiales</taxon>
        <taxon>Rhizobiaceae</taxon>
        <taxon>Sinorhizobium/Ensifer group</taxon>
        <taxon>Sinorhizobium</taxon>
    </lineage>
</organism>
<dbReference type="AlphaFoldDB" id="A0A4R2BRH0"/>
<evidence type="ECO:0000313" key="2">
    <source>
        <dbReference type="Proteomes" id="UP000295043"/>
    </source>
</evidence>
<dbReference type="Proteomes" id="UP000295043">
    <property type="component" value="Unassembled WGS sequence"/>
</dbReference>